<dbReference type="AlphaFoldDB" id="A0A3G9IFM5"/>
<dbReference type="PANTHER" id="PTHR36930:SF1">
    <property type="entry name" value="MOSC DOMAIN-CONTAINING PROTEIN"/>
    <property type="match status" value="1"/>
</dbReference>
<dbReference type="InterPro" id="IPR011037">
    <property type="entry name" value="Pyrv_Knase-like_insert_dom_sf"/>
</dbReference>
<dbReference type="PROSITE" id="PS51340">
    <property type="entry name" value="MOSC"/>
    <property type="match status" value="1"/>
</dbReference>
<gene>
    <name evidence="2" type="ORF">Back2_21370</name>
</gene>
<dbReference type="Pfam" id="PF03473">
    <property type="entry name" value="MOSC"/>
    <property type="match status" value="1"/>
</dbReference>
<proteinExistence type="predicted"/>
<dbReference type="PANTHER" id="PTHR36930">
    <property type="entry name" value="METAL-SULFUR CLUSTER BIOSYNTHESIS PROTEINS YUAD-RELATED"/>
    <property type="match status" value="1"/>
</dbReference>
<organism evidence="2 3">
    <name type="scientific">Nocardioides baekrokdamisoli</name>
    <dbReference type="NCBI Taxonomy" id="1804624"/>
    <lineage>
        <taxon>Bacteria</taxon>
        <taxon>Bacillati</taxon>
        <taxon>Actinomycetota</taxon>
        <taxon>Actinomycetes</taxon>
        <taxon>Propionibacteriales</taxon>
        <taxon>Nocardioidaceae</taxon>
        <taxon>Nocardioides</taxon>
    </lineage>
</organism>
<dbReference type="GO" id="GO:0003824">
    <property type="term" value="F:catalytic activity"/>
    <property type="evidence" value="ECO:0007669"/>
    <property type="project" value="InterPro"/>
</dbReference>
<evidence type="ECO:0000313" key="3">
    <source>
        <dbReference type="Proteomes" id="UP000271573"/>
    </source>
</evidence>
<name>A0A3G9IFM5_9ACTN</name>
<dbReference type="GO" id="GO:0030170">
    <property type="term" value="F:pyridoxal phosphate binding"/>
    <property type="evidence" value="ECO:0007669"/>
    <property type="project" value="InterPro"/>
</dbReference>
<dbReference type="Gene3D" id="2.40.33.20">
    <property type="entry name" value="PK beta-barrel domain-like"/>
    <property type="match status" value="1"/>
</dbReference>
<protein>
    <submittedName>
        <fullName evidence="2">Sulfurase</fullName>
    </submittedName>
</protein>
<dbReference type="SUPFAM" id="SSF50800">
    <property type="entry name" value="PK beta-barrel domain-like"/>
    <property type="match status" value="1"/>
</dbReference>
<dbReference type="GO" id="GO:0030151">
    <property type="term" value="F:molybdenum ion binding"/>
    <property type="evidence" value="ECO:0007669"/>
    <property type="project" value="InterPro"/>
</dbReference>
<dbReference type="EMBL" id="AP019307">
    <property type="protein sequence ID" value="BBH17850.1"/>
    <property type="molecule type" value="Genomic_DNA"/>
</dbReference>
<evidence type="ECO:0000259" key="1">
    <source>
        <dbReference type="PROSITE" id="PS51340"/>
    </source>
</evidence>
<sequence>MRSQATYRGDVKVIAIHTAPGVRLPMVARSSVLAEAGVGLVGDRYHGTKHRHVTIQAQDALDEGAVELGRTFAPELTRRNITVDVGPIPRVPGDRLRIGDVELEVVRIAAPCRLLDDTIGPGAARALSRRAGTIFRILSSGEIRVGDEVRVSTLTDVGSRTDRCRVSAGVRRSRGAGRRCRHSG</sequence>
<dbReference type="InterPro" id="IPR005302">
    <property type="entry name" value="MoCF_Sase_C"/>
</dbReference>
<reference evidence="2 3" key="1">
    <citation type="submission" date="2018-11" db="EMBL/GenBank/DDBJ databases">
        <title>Complete genome sequence of Nocardioides baekrokdamisoli strain KCTC 39748.</title>
        <authorList>
            <person name="Kang S.W."/>
            <person name="Lee K.C."/>
            <person name="Kim K.K."/>
            <person name="Kim J.S."/>
            <person name="Kim D.S."/>
            <person name="Ko S.H."/>
            <person name="Yang S.H."/>
            <person name="Shin Y.K."/>
            <person name="Lee J.S."/>
        </authorList>
    </citation>
    <scope>NUCLEOTIDE SEQUENCE [LARGE SCALE GENOMIC DNA]</scope>
    <source>
        <strain evidence="2 3">KCTC 39748</strain>
    </source>
</reference>
<evidence type="ECO:0000313" key="2">
    <source>
        <dbReference type="EMBL" id="BBH17850.1"/>
    </source>
</evidence>
<dbReference type="KEGG" id="nbe:Back2_21370"/>
<dbReference type="Proteomes" id="UP000271573">
    <property type="component" value="Chromosome"/>
</dbReference>
<dbReference type="InterPro" id="IPR052716">
    <property type="entry name" value="MOSC_domain"/>
</dbReference>
<keyword evidence="3" id="KW-1185">Reference proteome</keyword>
<accession>A0A3G9IFM5</accession>
<feature type="domain" description="MOSC" evidence="1">
    <location>
        <begin position="26"/>
        <end position="152"/>
    </location>
</feature>